<evidence type="ECO:0000313" key="3">
    <source>
        <dbReference type="Proteomes" id="UP001159042"/>
    </source>
</evidence>
<dbReference type="Proteomes" id="UP001159042">
    <property type="component" value="Unassembled WGS sequence"/>
</dbReference>
<organism evidence="2 3">
    <name type="scientific">Exocentrus adspersus</name>
    <dbReference type="NCBI Taxonomy" id="1586481"/>
    <lineage>
        <taxon>Eukaryota</taxon>
        <taxon>Metazoa</taxon>
        <taxon>Ecdysozoa</taxon>
        <taxon>Arthropoda</taxon>
        <taxon>Hexapoda</taxon>
        <taxon>Insecta</taxon>
        <taxon>Pterygota</taxon>
        <taxon>Neoptera</taxon>
        <taxon>Endopterygota</taxon>
        <taxon>Coleoptera</taxon>
        <taxon>Polyphaga</taxon>
        <taxon>Cucujiformia</taxon>
        <taxon>Chrysomeloidea</taxon>
        <taxon>Cerambycidae</taxon>
        <taxon>Lamiinae</taxon>
        <taxon>Acanthocinini</taxon>
        <taxon>Exocentrus</taxon>
    </lineage>
</organism>
<feature type="non-terminal residue" evidence="2">
    <location>
        <position position="247"/>
    </location>
</feature>
<keyword evidence="1" id="KW-0472">Membrane</keyword>
<dbReference type="AlphaFoldDB" id="A0AAV8WAC8"/>
<proteinExistence type="predicted"/>
<evidence type="ECO:0000313" key="2">
    <source>
        <dbReference type="EMBL" id="KAJ8923137.1"/>
    </source>
</evidence>
<name>A0AAV8WAC8_9CUCU</name>
<keyword evidence="1" id="KW-1133">Transmembrane helix</keyword>
<gene>
    <name evidence="2" type="ORF">NQ315_001691</name>
</gene>
<comment type="caution">
    <text evidence="2">The sequence shown here is derived from an EMBL/GenBank/DDBJ whole genome shotgun (WGS) entry which is preliminary data.</text>
</comment>
<dbReference type="EMBL" id="JANEYG010000005">
    <property type="protein sequence ID" value="KAJ8923137.1"/>
    <property type="molecule type" value="Genomic_DNA"/>
</dbReference>
<keyword evidence="1" id="KW-0812">Transmembrane</keyword>
<protein>
    <submittedName>
        <fullName evidence="2">Uncharacterized protein</fullName>
    </submittedName>
</protein>
<keyword evidence="3" id="KW-1185">Reference proteome</keyword>
<feature type="transmembrane region" description="Helical" evidence="1">
    <location>
        <begin position="219"/>
        <end position="241"/>
    </location>
</feature>
<sequence>MSKNAFEVDQPYCEEPRCKSKAYISRVCCDVIEDILKKTYDEENPLTTALEKRVTMVEIRRLRFRGFPSISNTSTDIPEEVPLRLLSDYESNDSDVEEVYEIVENDSVQRDLEYFSGNYHNFIDSDVFPRTGTDLEIVNKVQETLQEICISLGQFVNDRLGLVMERNIFRINNGAPNLENIPLEVRTLASLLAQGDNRNVEELLRTVHQNIVVNVNMSYYFKMMLVMLTCNTLLLFKWILWDQWPLA</sequence>
<reference evidence="2 3" key="1">
    <citation type="journal article" date="2023" name="Insect Mol. Biol.">
        <title>Genome sequencing provides insights into the evolution of gene families encoding plant cell wall-degrading enzymes in longhorned beetles.</title>
        <authorList>
            <person name="Shin N.R."/>
            <person name="Okamura Y."/>
            <person name="Kirsch R."/>
            <person name="Pauchet Y."/>
        </authorList>
    </citation>
    <scope>NUCLEOTIDE SEQUENCE [LARGE SCALE GENOMIC DNA]</scope>
    <source>
        <strain evidence="2">EAD_L_NR</strain>
    </source>
</reference>
<accession>A0AAV8WAC8</accession>
<evidence type="ECO:0000256" key="1">
    <source>
        <dbReference type="SAM" id="Phobius"/>
    </source>
</evidence>